<organism evidence="2 3">
    <name type="scientific">Cercophora newfieldiana</name>
    <dbReference type="NCBI Taxonomy" id="92897"/>
    <lineage>
        <taxon>Eukaryota</taxon>
        <taxon>Fungi</taxon>
        <taxon>Dikarya</taxon>
        <taxon>Ascomycota</taxon>
        <taxon>Pezizomycotina</taxon>
        <taxon>Sordariomycetes</taxon>
        <taxon>Sordariomycetidae</taxon>
        <taxon>Sordariales</taxon>
        <taxon>Lasiosphaeriaceae</taxon>
        <taxon>Cercophora</taxon>
    </lineage>
</organism>
<proteinExistence type="predicted"/>
<evidence type="ECO:0000313" key="3">
    <source>
        <dbReference type="Proteomes" id="UP001174936"/>
    </source>
</evidence>
<keyword evidence="3" id="KW-1185">Reference proteome</keyword>
<name>A0AA39Y3Z1_9PEZI</name>
<evidence type="ECO:0000313" key="2">
    <source>
        <dbReference type="EMBL" id="KAK0645586.1"/>
    </source>
</evidence>
<feature type="region of interest" description="Disordered" evidence="1">
    <location>
        <begin position="46"/>
        <end position="66"/>
    </location>
</feature>
<reference evidence="2" key="1">
    <citation type="submission" date="2023-06" db="EMBL/GenBank/DDBJ databases">
        <title>Genome-scale phylogeny and comparative genomics of the fungal order Sordariales.</title>
        <authorList>
            <consortium name="Lawrence Berkeley National Laboratory"/>
            <person name="Hensen N."/>
            <person name="Bonometti L."/>
            <person name="Westerberg I."/>
            <person name="Brannstrom I.O."/>
            <person name="Guillou S."/>
            <person name="Cros-Aarteil S."/>
            <person name="Calhoun S."/>
            <person name="Haridas S."/>
            <person name="Kuo A."/>
            <person name="Mondo S."/>
            <person name="Pangilinan J."/>
            <person name="Riley R."/>
            <person name="Labutti K."/>
            <person name="Andreopoulos B."/>
            <person name="Lipzen A."/>
            <person name="Chen C."/>
            <person name="Yanf M."/>
            <person name="Daum C."/>
            <person name="Ng V."/>
            <person name="Clum A."/>
            <person name="Steindorff A."/>
            <person name="Ohm R."/>
            <person name="Martin F."/>
            <person name="Silar P."/>
            <person name="Natvig D."/>
            <person name="Lalanne C."/>
            <person name="Gautier V."/>
            <person name="Ament-Velasquez S.L."/>
            <person name="Kruys A."/>
            <person name="Hutchinson M.I."/>
            <person name="Powell A.J."/>
            <person name="Barry K."/>
            <person name="Miller A.N."/>
            <person name="Grigoriev I.V."/>
            <person name="Debuchy R."/>
            <person name="Gladieux P."/>
            <person name="Thoren M.H."/>
            <person name="Johannesson H."/>
        </authorList>
    </citation>
    <scope>NUCLEOTIDE SEQUENCE</scope>
    <source>
        <strain evidence="2">SMH2532-1</strain>
    </source>
</reference>
<dbReference type="Proteomes" id="UP001174936">
    <property type="component" value="Unassembled WGS sequence"/>
</dbReference>
<feature type="compositionally biased region" description="Gly residues" evidence="1">
    <location>
        <begin position="49"/>
        <end position="66"/>
    </location>
</feature>
<accession>A0AA39Y3Z1</accession>
<protein>
    <submittedName>
        <fullName evidence="2">Uncharacterized protein</fullName>
    </submittedName>
</protein>
<sequence>MEQRHPKHKGGLRHTVMKQGMQLAIGNLVKRPAGVMEEGKYGERVKGGMMRGVGHGGGHGGGHGRR</sequence>
<comment type="caution">
    <text evidence="2">The sequence shown here is derived from an EMBL/GenBank/DDBJ whole genome shotgun (WGS) entry which is preliminary data.</text>
</comment>
<dbReference type="AlphaFoldDB" id="A0AA39Y3Z1"/>
<gene>
    <name evidence="2" type="ORF">B0T16DRAFT_411516</name>
</gene>
<evidence type="ECO:0000256" key="1">
    <source>
        <dbReference type="SAM" id="MobiDB-lite"/>
    </source>
</evidence>
<dbReference type="EMBL" id="JAULSV010000004">
    <property type="protein sequence ID" value="KAK0645586.1"/>
    <property type="molecule type" value="Genomic_DNA"/>
</dbReference>